<gene>
    <name evidence="2" type="ORF">HPP92_001943</name>
</gene>
<dbReference type="EMBL" id="JADCNM010000001">
    <property type="protein sequence ID" value="KAG0501871.1"/>
    <property type="molecule type" value="Genomic_DNA"/>
</dbReference>
<feature type="region of interest" description="Disordered" evidence="1">
    <location>
        <begin position="121"/>
        <end position="157"/>
    </location>
</feature>
<evidence type="ECO:0000256" key="1">
    <source>
        <dbReference type="SAM" id="MobiDB-lite"/>
    </source>
</evidence>
<organism evidence="2 3">
    <name type="scientific">Vanilla planifolia</name>
    <name type="common">Vanilla</name>
    <dbReference type="NCBI Taxonomy" id="51239"/>
    <lineage>
        <taxon>Eukaryota</taxon>
        <taxon>Viridiplantae</taxon>
        <taxon>Streptophyta</taxon>
        <taxon>Embryophyta</taxon>
        <taxon>Tracheophyta</taxon>
        <taxon>Spermatophyta</taxon>
        <taxon>Magnoliopsida</taxon>
        <taxon>Liliopsida</taxon>
        <taxon>Asparagales</taxon>
        <taxon>Orchidaceae</taxon>
        <taxon>Vanilloideae</taxon>
        <taxon>Vanilleae</taxon>
        <taxon>Vanilla</taxon>
    </lineage>
</organism>
<feature type="region of interest" description="Disordered" evidence="1">
    <location>
        <begin position="52"/>
        <end position="98"/>
    </location>
</feature>
<reference evidence="2 3" key="1">
    <citation type="journal article" date="2020" name="Nat. Food">
        <title>A phased Vanilla planifolia genome enables genetic improvement of flavour and production.</title>
        <authorList>
            <person name="Hasing T."/>
            <person name="Tang H."/>
            <person name="Brym M."/>
            <person name="Khazi F."/>
            <person name="Huang T."/>
            <person name="Chambers A.H."/>
        </authorList>
    </citation>
    <scope>NUCLEOTIDE SEQUENCE [LARGE SCALE GENOMIC DNA]</scope>
    <source>
        <tissue evidence="2">Leaf</tissue>
    </source>
</reference>
<comment type="caution">
    <text evidence="2">The sequence shown here is derived from an EMBL/GenBank/DDBJ whole genome shotgun (WGS) entry which is preliminary data.</text>
</comment>
<protein>
    <submittedName>
        <fullName evidence="2">Uncharacterized protein</fullName>
    </submittedName>
</protein>
<name>A0A835S8Q7_VANPL</name>
<dbReference type="Proteomes" id="UP000639772">
    <property type="component" value="Chromosome 1"/>
</dbReference>
<proteinExistence type="predicted"/>
<dbReference type="AlphaFoldDB" id="A0A835S8Q7"/>
<accession>A0A835S8Q7</accession>
<feature type="compositionally biased region" description="Basic and acidic residues" evidence="1">
    <location>
        <begin position="52"/>
        <end position="68"/>
    </location>
</feature>
<feature type="region of interest" description="Disordered" evidence="1">
    <location>
        <begin position="1"/>
        <end position="28"/>
    </location>
</feature>
<sequence length="201" mass="22053">MNKGGKELVVARIKGSRPNGSEERAKGILAMTRRRAGGDLVVVWRTVRDCSAAKKENQDIMNGMEERATPSSGCPPPLPDDKKPLSEKSSFNDGKAKGVRPVLNPSGFVCISVKITKEGSGNYHNEAKERHNARPSPMRNELASSPSPADPSVASSRRVRLRLSNHPSFISHCIPCLLAYSTQRRLRDYVAKKLKSFITTT</sequence>
<feature type="compositionally biased region" description="Low complexity" evidence="1">
    <location>
        <begin position="143"/>
        <end position="156"/>
    </location>
</feature>
<evidence type="ECO:0000313" key="3">
    <source>
        <dbReference type="Proteomes" id="UP000639772"/>
    </source>
</evidence>
<evidence type="ECO:0000313" key="2">
    <source>
        <dbReference type="EMBL" id="KAG0501871.1"/>
    </source>
</evidence>